<accession>A0A928VMR0</accession>
<dbReference type="PROSITE" id="PS50005">
    <property type="entry name" value="TPR"/>
    <property type="match status" value="1"/>
</dbReference>
<dbReference type="Gene3D" id="1.25.40.10">
    <property type="entry name" value="Tetratricopeptide repeat domain"/>
    <property type="match status" value="1"/>
</dbReference>
<dbReference type="Proteomes" id="UP000625316">
    <property type="component" value="Unassembled WGS sequence"/>
</dbReference>
<dbReference type="RefSeq" id="WP_264325289.1">
    <property type="nucleotide sequence ID" value="NZ_JADEXQ010000036.1"/>
</dbReference>
<organism evidence="2 3">
    <name type="scientific">Romeriopsis navalis LEGE 11480</name>
    <dbReference type="NCBI Taxonomy" id="2777977"/>
    <lineage>
        <taxon>Bacteria</taxon>
        <taxon>Bacillati</taxon>
        <taxon>Cyanobacteriota</taxon>
        <taxon>Cyanophyceae</taxon>
        <taxon>Leptolyngbyales</taxon>
        <taxon>Leptolyngbyaceae</taxon>
        <taxon>Romeriopsis</taxon>
        <taxon>Romeriopsis navalis</taxon>
    </lineage>
</organism>
<dbReference type="EMBL" id="JADEXQ010000036">
    <property type="protein sequence ID" value="MBE9030462.1"/>
    <property type="molecule type" value="Genomic_DNA"/>
</dbReference>
<evidence type="ECO:0000313" key="2">
    <source>
        <dbReference type="EMBL" id="MBE9030462.1"/>
    </source>
</evidence>
<dbReference type="InterPro" id="IPR019734">
    <property type="entry name" value="TPR_rpt"/>
</dbReference>
<sequence>MRELLRHESLVEMTAASFNRLALAAMEATEYATAIMHFNQAIQLRPDMGQYYFHRALLLQATGHLEAAKADHLIAVRLDPECMSLDFERLSLGMQLKQLPKSDEDVV</sequence>
<evidence type="ECO:0008006" key="4">
    <source>
        <dbReference type="Google" id="ProtNLM"/>
    </source>
</evidence>
<evidence type="ECO:0000313" key="3">
    <source>
        <dbReference type="Proteomes" id="UP000625316"/>
    </source>
</evidence>
<dbReference type="SUPFAM" id="SSF48452">
    <property type="entry name" value="TPR-like"/>
    <property type="match status" value="1"/>
</dbReference>
<dbReference type="Pfam" id="PF13181">
    <property type="entry name" value="TPR_8"/>
    <property type="match status" value="2"/>
</dbReference>
<comment type="caution">
    <text evidence="2">The sequence shown here is derived from an EMBL/GenBank/DDBJ whole genome shotgun (WGS) entry which is preliminary data.</text>
</comment>
<proteinExistence type="predicted"/>
<keyword evidence="1" id="KW-0802">TPR repeat</keyword>
<reference evidence="2" key="1">
    <citation type="submission" date="2020-10" db="EMBL/GenBank/DDBJ databases">
        <authorList>
            <person name="Castelo-Branco R."/>
            <person name="Eusebio N."/>
            <person name="Adriana R."/>
            <person name="Vieira A."/>
            <person name="Brugerolle De Fraissinette N."/>
            <person name="Rezende De Castro R."/>
            <person name="Schneider M.P."/>
            <person name="Vasconcelos V."/>
            <person name="Leao P.N."/>
        </authorList>
    </citation>
    <scope>NUCLEOTIDE SEQUENCE</scope>
    <source>
        <strain evidence="2">LEGE 11480</strain>
    </source>
</reference>
<gene>
    <name evidence="2" type="ORF">IQ266_12045</name>
</gene>
<feature type="repeat" description="TPR" evidence="1">
    <location>
        <begin position="15"/>
        <end position="48"/>
    </location>
</feature>
<dbReference type="AlphaFoldDB" id="A0A928VMR0"/>
<protein>
    <recommendedName>
        <fullName evidence="4">Tetratricopeptide repeat protein</fullName>
    </recommendedName>
</protein>
<dbReference type="InterPro" id="IPR011990">
    <property type="entry name" value="TPR-like_helical_dom_sf"/>
</dbReference>
<dbReference type="SMART" id="SM00028">
    <property type="entry name" value="TPR"/>
    <property type="match status" value="2"/>
</dbReference>
<name>A0A928VMR0_9CYAN</name>
<evidence type="ECO:0000256" key="1">
    <source>
        <dbReference type="PROSITE-ProRule" id="PRU00339"/>
    </source>
</evidence>
<keyword evidence="3" id="KW-1185">Reference proteome</keyword>